<sequence>MRNKKIKNAVILAGGYGTRMVTIAINDTIHKIPKVLFMVQGTSVLEHIIQNFYNFGVKNIIIATFYLSQNIDSFLKKHTWNINIKIVKEKEKMDTAGAIKYAVYNSDIIKDDFFLINGDTLCSANLDSLNNFYNKKKRTIMVLSPSKDLRNRVVEINKNYKILKTTLYPKRDLKKCILLKDKFLVNAGLYIIKFSDLNYISETPAPIDGFIKKLTGLGKIFSFPTNSQYFNIGTPEELLKAENNWKGIYNHKLLNYKKLKIYKDK</sequence>
<dbReference type="Proteomes" id="UP000177320">
    <property type="component" value="Unassembled WGS sequence"/>
</dbReference>
<dbReference type="InterPro" id="IPR050486">
    <property type="entry name" value="Mannose-1P_guanyltransferase"/>
</dbReference>
<dbReference type="Gene3D" id="3.90.550.10">
    <property type="entry name" value="Spore Coat Polysaccharide Biosynthesis Protein SpsA, Chain A"/>
    <property type="match status" value="1"/>
</dbReference>
<evidence type="ECO:0000313" key="2">
    <source>
        <dbReference type="EMBL" id="OGG91984.1"/>
    </source>
</evidence>
<dbReference type="InterPro" id="IPR029044">
    <property type="entry name" value="Nucleotide-diphossugar_trans"/>
</dbReference>
<dbReference type="EMBL" id="MFNA01000030">
    <property type="protein sequence ID" value="OGG91984.1"/>
    <property type="molecule type" value="Genomic_DNA"/>
</dbReference>
<dbReference type="Pfam" id="PF00483">
    <property type="entry name" value="NTP_transferase"/>
    <property type="match status" value="1"/>
</dbReference>
<reference evidence="2 3" key="1">
    <citation type="journal article" date="2016" name="Nat. Commun.">
        <title>Thousands of microbial genomes shed light on interconnected biogeochemical processes in an aquifer system.</title>
        <authorList>
            <person name="Anantharaman K."/>
            <person name="Brown C.T."/>
            <person name="Hug L.A."/>
            <person name="Sharon I."/>
            <person name="Castelle C.J."/>
            <person name="Probst A.J."/>
            <person name="Thomas B.C."/>
            <person name="Singh A."/>
            <person name="Wilkins M.J."/>
            <person name="Karaoz U."/>
            <person name="Brodie E.L."/>
            <person name="Williams K.H."/>
            <person name="Hubbard S.S."/>
            <person name="Banfield J.F."/>
        </authorList>
    </citation>
    <scope>NUCLEOTIDE SEQUENCE [LARGE SCALE GENOMIC DNA]</scope>
</reference>
<dbReference type="AlphaFoldDB" id="A0A1F6G1K6"/>
<comment type="caution">
    <text evidence="2">The sequence shown here is derived from an EMBL/GenBank/DDBJ whole genome shotgun (WGS) entry which is preliminary data.</text>
</comment>
<proteinExistence type="predicted"/>
<dbReference type="InterPro" id="IPR005835">
    <property type="entry name" value="NTP_transferase_dom"/>
</dbReference>
<dbReference type="PANTHER" id="PTHR22572">
    <property type="entry name" value="SUGAR-1-PHOSPHATE GUANYL TRANSFERASE"/>
    <property type="match status" value="1"/>
</dbReference>
<name>A0A1F6G1K6_9BACT</name>
<gene>
    <name evidence="2" type="ORF">A3H03_00780</name>
</gene>
<evidence type="ECO:0000259" key="1">
    <source>
        <dbReference type="Pfam" id="PF00483"/>
    </source>
</evidence>
<protein>
    <recommendedName>
        <fullName evidence="1">Nucleotidyl transferase domain-containing protein</fullName>
    </recommendedName>
</protein>
<organism evidence="2 3">
    <name type="scientific">Candidatus Kuenenbacteria bacterium RIFCSPLOWO2_12_FULL_42_13</name>
    <dbReference type="NCBI Taxonomy" id="1798565"/>
    <lineage>
        <taxon>Bacteria</taxon>
        <taxon>Candidatus Kueneniibacteriota</taxon>
    </lineage>
</organism>
<accession>A0A1F6G1K6</accession>
<feature type="domain" description="Nucleotidyl transferase" evidence="1">
    <location>
        <begin position="9"/>
        <end position="215"/>
    </location>
</feature>
<dbReference type="SUPFAM" id="SSF53448">
    <property type="entry name" value="Nucleotide-diphospho-sugar transferases"/>
    <property type="match status" value="1"/>
</dbReference>
<evidence type="ECO:0000313" key="3">
    <source>
        <dbReference type="Proteomes" id="UP000177320"/>
    </source>
</evidence>